<dbReference type="AlphaFoldDB" id="A0A8X6PVW9"/>
<reference evidence="3" key="1">
    <citation type="submission" date="2020-08" db="EMBL/GenBank/DDBJ databases">
        <title>Multicomponent nature underlies the extraordinary mechanical properties of spider dragline silk.</title>
        <authorList>
            <person name="Kono N."/>
            <person name="Nakamura H."/>
            <person name="Mori M."/>
            <person name="Yoshida Y."/>
            <person name="Ohtoshi R."/>
            <person name="Malay A.D."/>
            <person name="Moran D.A.P."/>
            <person name="Tomita M."/>
            <person name="Numata K."/>
            <person name="Arakawa K."/>
        </authorList>
    </citation>
    <scope>NUCLEOTIDE SEQUENCE</scope>
</reference>
<dbReference type="PRINTS" id="PR00449">
    <property type="entry name" value="RASTRNSFRMNG"/>
</dbReference>
<dbReference type="GO" id="GO:0035006">
    <property type="term" value="P:melanization defense response"/>
    <property type="evidence" value="ECO:0007669"/>
    <property type="project" value="UniProtKB-ARBA"/>
</dbReference>
<dbReference type="InterPro" id="IPR001806">
    <property type="entry name" value="Small_GTPase"/>
</dbReference>
<keyword evidence="4" id="KW-1185">Reference proteome</keyword>
<evidence type="ECO:0000313" key="3">
    <source>
        <dbReference type="EMBL" id="GFT92454.1"/>
    </source>
</evidence>
<gene>
    <name evidence="3" type="ORF">NPIL_525891</name>
</gene>
<dbReference type="Gene3D" id="3.40.50.300">
    <property type="entry name" value="P-loop containing nucleotide triphosphate hydrolases"/>
    <property type="match status" value="1"/>
</dbReference>
<keyword evidence="1" id="KW-0547">Nucleotide-binding</keyword>
<dbReference type="Proteomes" id="UP000887013">
    <property type="component" value="Unassembled WGS sequence"/>
</dbReference>
<dbReference type="GO" id="GO:0007264">
    <property type="term" value="P:small GTPase-mediated signal transduction"/>
    <property type="evidence" value="ECO:0007669"/>
    <property type="project" value="InterPro"/>
</dbReference>
<name>A0A8X6PVW9_NEPPI</name>
<organism evidence="3 4">
    <name type="scientific">Nephila pilipes</name>
    <name type="common">Giant wood spider</name>
    <name type="synonym">Nephila maculata</name>
    <dbReference type="NCBI Taxonomy" id="299642"/>
    <lineage>
        <taxon>Eukaryota</taxon>
        <taxon>Metazoa</taxon>
        <taxon>Ecdysozoa</taxon>
        <taxon>Arthropoda</taxon>
        <taxon>Chelicerata</taxon>
        <taxon>Arachnida</taxon>
        <taxon>Araneae</taxon>
        <taxon>Araneomorphae</taxon>
        <taxon>Entelegynae</taxon>
        <taxon>Araneoidea</taxon>
        <taxon>Nephilidae</taxon>
        <taxon>Nephila</taxon>
    </lineage>
</organism>
<dbReference type="PANTHER" id="PTHR24072">
    <property type="entry name" value="RHO FAMILY GTPASE"/>
    <property type="match status" value="1"/>
</dbReference>
<dbReference type="GO" id="GO:0005525">
    <property type="term" value="F:GTP binding"/>
    <property type="evidence" value="ECO:0007669"/>
    <property type="project" value="UniProtKB-KW"/>
</dbReference>
<dbReference type="GO" id="GO:0001667">
    <property type="term" value="P:ameboidal-type cell migration"/>
    <property type="evidence" value="ECO:0007669"/>
    <property type="project" value="UniProtKB-ARBA"/>
</dbReference>
<dbReference type="GO" id="GO:0022412">
    <property type="term" value="P:cellular process involved in reproduction in multicellular organism"/>
    <property type="evidence" value="ECO:0007669"/>
    <property type="project" value="UniProtKB-ARBA"/>
</dbReference>
<accession>A0A8X6PVW9</accession>
<dbReference type="InterPro" id="IPR003578">
    <property type="entry name" value="Small_GTPase_Rho"/>
</dbReference>
<evidence type="ECO:0000313" key="4">
    <source>
        <dbReference type="Proteomes" id="UP000887013"/>
    </source>
</evidence>
<evidence type="ECO:0000256" key="1">
    <source>
        <dbReference type="ARBA" id="ARBA00022741"/>
    </source>
</evidence>
<comment type="caution">
    <text evidence="3">The sequence shown here is derived from an EMBL/GenBank/DDBJ whole genome shotgun (WGS) entry which is preliminary data.</text>
</comment>
<dbReference type="InterPro" id="IPR027417">
    <property type="entry name" value="P-loop_NTPase"/>
</dbReference>
<evidence type="ECO:0000256" key="2">
    <source>
        <dbReference type="ARBA" id="ARBA00023134"/>
    </source>
</evidence>
<dbReference type="EMBL" id="BMAW01121092">
    <property type="protein sequence ID" value="GFT92454.1"/>
    <property type="molecule type" value="Genomic_DNA"/>
</dbReference>
<dbReference type="GO" id="GO:0003924">
    <property type="term" value="F:GTPase activity"/>
    <property type="evidence" value="ECO:0007669"/>
    <property type="project" value="InterPro"/>
</dbReference>
<dbReference type="PROSITE" id="PS51419">
    <property type="entry name" value="RAB"/>
    <property type="match status" value="1"/>
</dbReference>
<protein>
    <submittedName>
        <fullName evidence="3">Uncharacterized protein</fullName>
    </submittedName>
</protein>
<dbReference type="GO" id="GO:0035099">
    <property type="term" value="P:hemocyte migration"/>
    <property type="evidence" value="ECO:0007669"/>
    <property type="project" value="UniProtKB-ARBA"/>
</dbReference>
<keyword evidence="2" id="KW-0342">GTP-binding</keyword>
<sequence length="224" mass="25181">MFGSTERICKLLEIRIMNPDFATPMNGVSFEVPDAKRILVIGSPGVGKTSLIKTYLKYNDTKELAHSNYFYLKLYLTKIFAYGDHYFTYLIDLPPNISTPERIQNYPLVDAVILCFALDDRTSLANVEDTWLNDLSSILPSQANSIGVPVILAGLKKDLRSVYQSQQAHHMIGESDSPIFVTYEEGKAVSAQNNFEYYFESSSETQENVLDTINHALYAALEAV</sequence>
<dbReference type="GO" id="GO:0003006">
    <property type="term" value="P:developmental process involved in reproduction"/>
    <property type="evidence" value="ECO:0007669"/>
    <property type="project" value="UniProtKB-ARBA"/>
</dbReference>
<dbReference type="PROSITE" id="PS51420">
    <property type="entry name" value="RHO"/>
    <property type="match status" value="1"/>
</dbReference>
<dbReference type="Pfam" id="PF00071">
    <property type="entry name" value="Ras"/>
    <property type="match status" value="1"/>
</dbReference>
<dbReference type="OrthoDB" id="25896at2759"/>
<dbReference type="SMART" id="SM00175">
    <property type="entry name" value="RAB"/>
    <property type="match status" value="1"/>
</dbReference>
<dbReference type="SMART" id="SM00174">
    <property type="entry name" value="RHO"/>
    <property type="match status" value="1"/>
</dbReference>
<dbReference type="SUPFAM" id="SSF52540">
    <property type="entry name" value="P-loop containing nucleoside triphosphate hydrolases"/>
    <property type="match status" value="1"/>
</dbReference>
<proteinExistence type="predicted"/>